<dbReference type="SUPFAM" id="SSF81301">
    <property type="entry name" value="Nucleotidyltransferase"/>
    <property type="match status" value="1"/>
</dbReference>
<comment type="cofactor">
    <cofactor evidence="1">
        <name>Mn(2+)</name>
        <dbReference type="ChEBI" id="CHEBI:29035"/>
    </cofactor>
</comment>
<evidence type="ECO:0000313" key="14">
    <source>
        <dbReference type="Proteomes" id="UP001355207"/>
    </source>
</evidence>
<evidence type="ECO:0000256" key="4">
    <source>
        <dbReference type="ARBA" id="ARBA00008593"/>
    </source>
</evidence>
<evidence type="ECO:0000256" key="6">
    <source>
        <dbReference type="ARBA" id="ARBA00022490"/>
    </source>
</evidence>
<feature type="compositionally biased region" description="Low complexity" evidence="10">
    <location>
        <begin position="645"/>
        <end position="656"/>
    </location>
</feature>
<keyword evidence="8" id="KW-0479">Metal-binding</keyword>
<evidence type="ECO:0000259" key="11">
    <source>
        <dbReference type="Pfam" id="PF03828"/>
    </source>
</evidence>
<dbReference type="Pfam" id="PF22600">
    <property type="entry name" value="MTPAP-like_central"/>
    <property type="match status" value="1"/>
</dbReference>
<evidence type="ECO:0000256" key="2">
    <source>
        <dbReference type="ARBA" id="ARBA00001946"/>
    </source>
</evidence>
<evidence type="ECO:0000256" key="5">
    <source>
        <dbReference type="ARBA" id="ARBA00012388"/>
    </source>
</evidence>
<feature type="compositionally biased region" description="Basic and acidic residues" evidence="10">
    <location>
        <begin position="737"/>
        <end position="752"/>
    </location>
</feature>
<dbReference type="GO" id="GO:0010605">
    <property type="term" value="P:negative regulation of macromolecule metabolic process"/>
    <property type="evidence" value="ECO:0007669"/>
    <property type="project" value="UniProtKB-ARBA"/>
</dbReference>
<evidence type="ECO:0000256" key="8">
    <source>
        <dbReference type="ARBA" id="ARBA00022723"/>
    </source>
</evidence>
<dbReference type="PANTHER" id="PTHR12271">
    <property type="entry name" value="POLY A POLYMERASE CID PAP -RELATED"/>
    <property type="match status" value="1"/>
</dbReference>
<dbReference type="Pfam" id="PF03828">
    <property type="entry name" value="PAP_assoc"/>
    <property type="match status" value="1"/>
</dbReference>
<feature type="domain" description="PAP-associated" evidence="11">
    <location>
        <begin position="250"/>
        <end position="314"/>
    </location>
</feature>
<dbReference type="Gene3D" id="1.10.1410.10">
    <property type="match status" value="1"/>
</dbReference>
<dbReference type="SUPFAM" id="SSF81631">
    <property type="entry name" value="PAP/OAS1 substrate-binding domain"/>
    <property type="match status" value="1"/>
</dbReference>
<keyword evidence="7" id="KW-0808">Transferase</keyword>
<dbReference type="InterPro" id="IPR054708">
    <property type="entry name" value="MTPAP-like_central"/>
</dbReference>
<evidence type="ECO:0000313" key="13">
    <source>
        <dbReference type="EMBL" id="WWC87233.1"/>
    </source>
</evidence>
<feature type="compositionally biased region" description="Polar residues" evidence="10">
    <location>
        <begin position="380"/>
        <end position="398"/>
    </location>
</feature>
<feature type="region of interest" description="Disordered" evidence="10">
    <location>
        <begin position="524"/>
        <end position="752"/>
    </location>
</feature>
<dbReference type="GO" id="GO:0031123">
    <property type="term" value="P:RNA 3'-end processing"/>
    <property type="evidence" value="ECO:0007669"/>
    <property type="project" value="TreeGrafter"/>
</dbReference>
<feature type="compositionally biased region" description="Polar residues" evidence="10">
    <location>
        <begin position="657"/>
        <end position="690"/>
    </location>
</feature>
<feature type="region of interest" description="Disordered" evidence="10">
    <location>
        <begin position="461"/>
        <end position="512"/>
    </location>
</feature>
<evidence type="ECO:0000256" key="1">
    <source>
        <dbReference type="ARBA" id="ARBA00001936"/>
    </source>
</evidence>
<feature type="compositionally biased region" description="Pro residues" evidence="10">
    <location>
        <begin position="621"/>
        <end position="631"/>
    </location>
</feature>
<evidence type="ECO:0000256" key="10">
    <source>
        <dbReference type="SAM" id="MobiDB-lite"/>
    </source>
</evidence>
<dbReference type="PANTHER" id="PTHR12271:SF40">
    <property type="entry name" value="POLY(A) RNA POLYMERASE GLD2"/>
    <property type="match status" value="1"/>
</dbReference>
<protein>
    <recommendedName>
        <fullName evidence="5">polynucleotide adenylyltransferase</fullName>
        <ecNumber evidence="5">2.7.7.19</ecNumber>
    </recommendedName>
</protein>
<reference evidence="13 14" key="1">
    <citation type="submission" date="2024-01" db="EMBL/GenBank/DDBJ databases">
        <title>Comparative genomics of Cryptococcus and Kwoniella reveals pathogenesis evolution and contrasting modes of karyotype evolution via chromosome fusion or intercentromeric recombination.</title>
        <authorList>
            <person name="Coelho M.A."/>
            <person name="David-Palma M."/>
            <person name="Shea T."/>
            <person name="Bowers K."/>
            <person name="McGinley-Smith S."/>
            <person name="Mohammad A.W."/>
            <person name="Gnirke A."/>
            <person name="Yurkov A.M."/>
            <person name="Nowrousian M."/>
            <person name="Sun S."/>
            <person name="Cuomo C.A."/>
            <person name="Heitman J."/>
        </authorList>
    </citation>
    <scope>NUCLEOTIDE SEQUENCE [LARGE SCALE GENOMIC DNA]</scope>
    <source>
        <strain evidence="13 14">CBS 6074</strain>
    </source>
</reference>
<dbReference type="GO" id="GO:0005737">
    <property type="term" value="C:cytoplasm"/>
    <property type="evidence" value="ECO:0007669"/>
    <property type="project" value="UniProtKB-SubCell"/>
</dbReference>
<accession>A0AAX4JQR5</accession>
<proteinExistence type="inferred from homology"/>
<dbReference type="EC" id="2.7.7.19" evidence="5"/>
<keyword evidence="9" id="KW-0460">Magnesium</keyword>
<dbReference type="CDD" id="cd05402">
    <property type="entry name" value="NT_PAP_TUTase"/>
    <property type="match status" value="1"/>
</dbReference>
<comment type="subcellular location">
    <subcellularLocation>
        <location evidence="3">Cytoplasm</location>
    </subcellularLocation>
</comment>
<dbReference type="GO" id="GO:1990817">
    <property type="term" value="F:poly(A) RNA polymerase activity"/>
    <property type="evidence" value="ECO:0007669"/>
    <property type="project" value="UniProtKB-EC"/>
</dbReference>
<name>A0AAX4JQR5_9TREE</name>
<comment type="cofactor">
    <cofactor evidence="2">
        <name>Mg(2+)</name>
        <dbReference type="ChEBI" id="CHEBI:18420"/>
    </cofactor>
</comment>
<dbReference type="InterPro" id="IPR043519">
    <property type="entry name" value="NT_sf"/>
</dbReference>
<feature type="region of interest" description="Disordered" evidence="10">
    <location>
        <begin position="361"/>
        <end position="430"/>
    </location>
</feature>
<feature type="compositionally biased region" description="Polar residues" evidence="10">
    <location>
        <begin position="530"/>
        <end position="539"/>
    </location>
</feature>
<evidence type="ECO:0000256" key="7">
    <source>
        <dbReference type="ARBA" id="ARBA00022679"/>
    </source>
</evidence>
<dbReference type="Gene3D" id="3.30.460.10">
    <property type="entry name" value="Beta Polymerase, domain 2"/>
    <property type="match status" value="1"/>
</dbReference>
<gene>
    <name evidence="13" type="ORF">L201_002121</name>
</gene>
<keyword evidence="14" id="KW-1185">Reference proteome</keyword>
<evidence type="ECO:0000256" key="3">
    <source>
        <dbReference type="ARBA" id="ARBA00004496"/>
    </source>
</evidence>
<dbReference type="AlphaFoldDB" id="A0AAX4JQR5"/>
<feature type="compositionally biased region" description="Polar residues" evidence="10">
    <location>
        <begin position="566"/>
        <end position="586"/>
    </location>
</feature>
<sequence>MHPGVLHRRFLNDLSTSLFSFVLPLLPTSEELNVKEEVRGLIEKLIKTLEPSARLLSFGSSCNSFGLRNSDMDLVVLIDDPNATIDPGNFVESMASLLERETNFNVKPLPRARIPILKLELAPSPALPFGIACDIGIENRLAIENTRLLLTYATIDPARVRTLVLFLKVWSKRRRINSPYRGTLSSYGFTLMVLYYLVHVKQPPVLPNLQRIMPMRPMEEEEVMLEGRNVYFFDDVETLRREWSSVNFESVGELLIDFFRFFSHDFQFNNSVLSLRAGQLTKESKGWVNDIDVGGLNEMARDRNRLCIEDPFEVSYNVARTVTKDGLYTIRGEFMRATRILTQRPDRAVLALAELCRERDDDLHRAPRSSSPAPRALSANRGQFANPHVNNGFRSHSQAPFDRYGPGPGPMLDAPGGRRGQSSEDEFPEYSAQDLWLQSQGSNLGGVGGLGLGFDDLGLGERSSGGSSRGRDTVSRGLETPGGAYRGAPTSRRSASAYEGGNGPTSGTISAPLSPHRLYAQLELGKGLQPSPNGSQTSPWPGYDPRLHASPGMPMDRISGPGPSRIVSQSGISRSPISAPPTTTENRLGVSGTNNNNKNNDADSGNSPLPAFKPFDSAPNPSKPLVPPPPGSARSSIKPPPSVRQQQQQQSSNQNNANKHLSASTKDQDSTASFISPSTLLSPANDTTDLPASGEVDNLTSTFGQLGVGMKAPPPAKSVGGDGPRIVVDSKDDETIDEHPDPSSEKPASEQS</sequence>
<dbReference type="InterPro" id="IPR002058">
    <property type="entry name" value="PAP_assoc"/>
</dbReference>
<keyword evidence="6" id="KW-0963">Cytoplasm</keyword>
<organism evidence="13 14">
    <name type="scientific">Kwoniella dendrophila CBS 6074</name>
    <dbReference type="NCBI Taxonomy" id="1295534"/>
    <lineage>
        <taxon>Eukaryota</taxon>
        <taxon>Fungi</taxon>
        <taxon>Dikarya</taxon>
        <taxon>Basidiomycota</taxon>
        <taxon>Agaricomycotina</taxon>
        <taxon>Tremellomycetes</taxon>
        <taxon>Tremellales</taxon>
        <taxon>Cryptococcaceae</taxon>
        <taxon>Kwoniella</taxon>
    </lineage>
</organism>
<feature type="domain" description="Poly(A) RNA polymerase mitochondrial-like central palm" evidence="12">
    <location>
        <begin position="15"/>
        <end position="153"/>
    </location>
</feature>
<dbReference type="GO" id="GO:0046872">
    <property type="term" value="F:metal ion binding"/>
    <property type="evidence" value="ECO:0007669"/>
    <property type="project" value="UniProtKB-KW"/>
</dbReference>
<dbReference type="GeneID" id="91092793"/>
<dbReference type="RefSeq" id="XP_066073996.1">
    <property type="nucleotide sequence ID" value="XM_066217899.1"/>
</dbReference>
<dbReference type="Proteomes" id="UP001355207">
    <property type="component" value="Chromosome 2"/>
</dbReference>
<comment type="similarity">
    <text evidence="4">Belongs to the DNA polymerase type-B-like family.</text>
</comment>
<evidence type="ECO:0000259" key="12">
    <source>
        <dbReference type="Pfam" id="PF22600"/>
    </source>
</evidence>
<dbReference type="EMBL" id="CP144099">
    <property type="protein sequence ID" value="WWC87233.1"/>
    <property type="molecule type" value="Genomic_DNA"/>
</dbReference>
<evidence type="ECO:0000256" key="9">
    <source>
        <dbReference type="ARBA" id="ARBA00022842"/>
    </source>
</evidence>